<feature type="compositionally biased region" description="Low complexity" evidence="1">
    <location>
        <begin position="64"/>
        <end position="75"/>
    </location>
</feature>
<feature type="region of interest" description="Disordered" evidence="1">
    <location>
        <begin position="61"/>
        <end position="91"/>
    </location>
</feature>
<evidence type="ECO:0000256" key="2">
    <source>
        <dbReference type="SAM" id="SignalP"/>
    </source>
</evidence>
<keyword evidence="4" id="KW-1185">Reference proteome</keyword>
<evidence type="ECO:0000313" key="3">
    <source>
        <dbReference type="EMBL" id="WQH04671.1"/>
    </source>
</evidence>
<reference evidence="3 4" key="1">
    <citation type="submission" date="2023-11" db="EMBL/GenBank/DDBJ databases">
        <title>MicrobeMod: A computational toolkit for identifying prokaryotic methylation and restriction-modification with nanopore sequencing.</title>
        <authorList>
            <person name="Crits-Christoph A."/>
            <person name="Kang S.C."/>
            <person name="Lee H."/>
            <person name="Ostrov N."/>
        </authorList>
    </citation>
    <scope>NUCLEOTIDE SEQUENCE [LARGE SCALE GENOMIC DNA]</scope>
    <source>
        <strain evidence="3 4">ATCC 25935</strain>
    </source>
</reference>
<dbReference type="EMBL" id="CP140152">
    <property type="protein sequence ID" value="WQH04671.1"/>
    <property type="molecule type" value="Genomic_DNA"/>
</dbReference>
<organism evidence="3 4">
    <name type="scientific">Duganella zoogloeoides</name>
    <dbReference type="NCBI Taxonomy" id="75659"/>
    <lineage>
        <taxon>Bacteria</taxon>
        <taxon>Pseudomonadati</taxon>
        <taxon>Pseudomonadota</taxon>
        <taxon>Betaproteobacteria</taxon>
        <taxon>Burkholderiales</taxon>
        <taxon>Oxalobacteraceae</taxon>
        <taxon>Telluria group</taxon>
        <taxon>Duganella</taxon>
    </lineage>
</organism>
<dbReference type="Proteomes" id="UP001326110">
    <property type="component" value="Chromosome"/>
</dbReference>
<keyword evidence="2" id="KW-0732">Signal</keyword>
<sequence length="269" mass="28733">MLTIVPLFAAAVALTGSAAGAAPPAFTPEMLNMLPPPGLYRLEAGQGITRHLDTPVTITDHKNGATGTVTTTTDTGENHRVTTTTGGRSTTCRRMGQQVVPESATFAAPHACKNLSLTLDGNTLTMVDQCSIGRMTSIVRKLSDTTWENAFDVAQPVSLPGDAWGVPELLEATGTPEQREQARQVRRIKTERDAQAAADIARVRAALNRDLQTARTAKERASARKAIEVMAGIDTRQPAIRHTHTERWTLISRACGAVKPGPVAPALQQ</sequence>
<evidence type="ECO:0000313" key="4">
    <source>
        <dbReference type="Proteomes" id="UP001326110"/>
    </source>
</evidence>
<evidence type="ECO:0000256" key="1">
    <source>
        <dbReference type="SAM" id="MobiDB-lite"/>
    </source>
</evidence>
<feature type="compositionally biased region" description="Low complexity" evidence="1">
    <location>
        <begin position="82"/>
        <end position="91"/>
    </location>
</feature>
<proteinExistence type="predicted"/>
<dbReference type="RefSeq" id="WP_154820072.1">
    <property type="nucleotide sequence ID" value="NZ_CP140152.1"/>
</dbReference>
<feature type="signal peptide" evidence="2">
    <location>
        <begin position="1"/>
        <end position="21"/>
    </location>
</feature>
<name>A0ABZ0XYJ3_9BURK</name>
<accession>A0ABZ0XYJ3</accession>
<feature type="chain" id="PRO_5046999522" evidence="2">
    <location>
        <begin position="22"/>
        <end position="269"/>
    </location>
</feature>
<protein>
    <submittedName>
        <fullName evidence="3">Uncharacterized protein</fullName>
    </submittedName>
</protein>
<gene>
    <name evidence="3" type="ORF">SR858_27135</name>
</gene>
<dbReference type="GeneID" id="43165658"/>